<evidence type="ECO:0000256" key="1">
    <source>
        <dbReference type="SAM" id="SignalP"/>
    </source>
</evidence>
<dbReference type="RefSeq" id="XP_018154153.1">
    <property type="nucleotide sequence ID" value="XM_018304729.1"/>
</dbReference>
<dbReference type="EMBL" id="LTAN01000007">
    <property type="protein sequence ID" value="OBR05635.1"/>
    <property type="molecule type" value="Genomic_DNA"/>
</dbReference>
<accession>A0A1B7Y0W9</accession>
<feature type="chain" id="PRO_5008601246" evidence="1">
    <location>
        <begin position="18"/>
        <end position="187"/>
    </location>
</feature>
<comment type="caution">
    <text evidence="2">The sequence shown here is derived from an EMBL/GenBank/DDBJ whole genome shotgun (WGS) entry which is preliminary data.</text>
</comment>
<evidence type="ECO:0000313" key="3">
    <source>
        <dbReference type="Proteomes" id="UP000092177"/>
    </source>
</evidence>
<gene>
    <name evidence="2" type="ORF">CH63R_09755</name>
</gene>
<name>A0A1B7Y0W9_COLHI</name>
<dbReference type="VEuPathDB" id="FungiDB:CH63R_09755"/>
<dbReference type="AlphaFoldDB" id="A0A1B7Y0W9"/>
<proteinExistence type="predicted"/>
<dbReference type="Proteomes" id="UP000092177">
    <property type="component" value="Unassembled WGS sequence"/>
</dbReference>
<dbReference type="KEGG" id="chig:CH63R_09755"/>
<sequence length="187" mass="21686">MFSLVALFFSFFACSLATPIALSPPSPDHPASLHRRIVTTAKYRAVREAARRSGSRLLPGEWHYFRVCVLLTEPPENDIQRETGCQHHMFLVGSVSQQSSDSAIRFEGTLYHVVWDWAIVKWEWRDYQWNIRDGQKLYYGGKTTEAKAAEGNLRRLADEWVDANVDCRDLENNNCLGFYKWMARHMQ</sequence>
<reference evidence="3" key="1">
    <citation type="journal article" date="2017" name="BMC Genomics">
        <title>Gapless genome assembly of Colletotrichum higginsianum reveals chromosome structure and association of transposable elements with secondary metabolite gene clusters.</title>
        <authorList>
            <person name="Dallery J.-F."/>
            <person name="Lapalu N."/>
            <person name="Zampounis A."/>
            <person name="Pigne S."/>
            <person name="Luyten I."/>
            <person name="Amselem J."/>
            <person name="Wittenberg A.H.J."/>
            <person name="Zhou S."/>
            <person name="de Queiroz M.V."/>
            <person name="Robin G.P."/>
            <person name="Auger A."/>
            <person name="Hainaut M."/>
            <person name="Henrissat B."/>
            <person name="Kim K.-T."/>
            <person name="Lee Y.-H."/>
            <person name="Lespinet O."/>
            <person name="Schwartz D.C."/>
            <person name="Thon M.R."/>
            <person name="O'Connell R.J."/>
        </authorList>
    </citation>
    <scope>NUCLEOTIDE SEQUENCE [LARGE SCALE GENOMIC DNA]</scope>
    <source>
        <strain evidence="3">IMI 349063</strain>
    </source>
</reference>
<dbReference type="GeneID" id="28868836"/>
<organism evidence="2 3">
    <name type="scientific">Colletotrichum higginsianum (strain IMI 349063)</name>
    <name type="common">Crucifer anthracnose fungus</name>
    <dbReference type="NCBI Taxonomy" id="759273"/>
    <lineage>
        <taxon>Eukaryota</taxon>
        <taxon>Fungi</taxon>
        <taxon>Dikarya</taxon>
        <taxon>Ascomycota</taxon>
        <taxon>Pezizomycotina</taxon>
        <taxon>Sordariomycetes</taxon>
        <taxon>Hypocreomycetidae</taxon>
        <taxon>Glomerellales</taxon>
        <taxon>Glomerellaceae</taxon>
        <taxon>Colletotrichum</taxon>
        <taxon>Colletotrichum destructivum species complex</taxon>
    </lineage>
</organism>
<feature type="signal peptide" evidence="1">
    <location>
        <begin position="1"/>
        <end position="17"/>
    </location>
</feature>
<protein>
    <submittedName>
        <fullName evidence="2">Uncharacterized protein</fullName>
    </submittedName>
</protein>
<keyword evidence="1" id="KW-0732">Signal</keyword>
<keyword evidence="3" id="KW-1185">Reference proteome</keyword>
<evidence type="ECO:0000313" key="2">
    <source>
        <dbReference type="EMBL" id="OBR05635.1"/>
    </source>
</evidence>